<dbReference type="GO" id="GO:0005789">
    <property type="term" value="C:endoplasmic reticulum membrane"/>
    <property type="evidence" value="ECO:0007669"/>
    <property type="project" value="TreeGrafter"/>
</dbReference>
<evidence type="ECO:0000256" key="5">
    <source>
        <dbReference type="ARBA" id="ARBA00022989"/>
    </source>
</evidence>
<dbReference type="Gene3D" id="2.60.120.200">
    <property type="match status" value="1"/>
</dbReference>
<dbReference type="PROSITE" id="PS51328">
    <property type="entry name" value="L_LECTIN_LIKE"/>
    <property type="match status" value="1"/>
</dbReference>
<comment type="subcellular location">
    <subcellularLocation>
        <location evidence="1">Endoplasmic reticulum-Golgi intermediate compartment membrane</location>
        <topology evidence="1">Single-pass type I membrane protein</topology>
    </subcellularLocation>
</comment>
<dbReference type="InterPro" id="IPR013320">
    <property type="entry name" value="ConA-like_dom_sf"/>
</dbReference>
<dbReference type="GO" id="GO:0000139">
    <property type="term" value="C:Golgi membrane"/>
    <property type="evidence" value="ECO:0007669"/>
    <property type="project" value="TreeGrafter"/>
</dbReference>
<evidence type="ECO:0000256" key="3">
    <source>
        <dbReference type="ARBA" id="ARBA00022729"/>
    </source>
</evidence>
<evidence type="ECO:0000256" key="2">
    <source>
        <dbReference type="ARBA" id="ARBA00022692"/>
    </source>
</evidence>
<gene>
    <name evidence="11" type="ORF">fugu_019346</name>
</gene>
<keyword evidence="12" id="KW-1185">Reference proteome</keyword>
<proteinExistence type="predicted"/>
<dbReference type="GO" id="GO:0030134">
    <property type="term" value="C:COPII-coated ER to Golgi transport vesicle"/>
    <property type="evidence" value="ECO:0007669"/>
    <property type="project" value="TreeGrafter"/>
</dbReference>
<dbReference type="EMBL" id="SWLE01000014">
    <property type="protein sequence ID" value="TNM92334.1"/>
    <property type="molecule type" value="Genomic_DNA"/>
</dbReference>
<organism evidence="11 12">
    <name type="scientific">Takifugu bimaculatus</name>
    <dbReference type="NCBI Taxonomy" id="433685"/>
    <lineage>
        <taxon>Eukaryota</taxon>
        <taxon>Metazoa</taxon>
        <taxon>Chordata</taxon>
        <taxon>Craniata</taxon>
        <taxon>Vertebrata</taxon>
        <taxon>Euteleostomi</taxon>
        <taxon>Actinopterygii</taxon>
        <taxon>Neopterygii</taxon>
        <taxon>Teleostei</taxon>
        <taxon>Neoteleostei</taxon>
        <taxon>Acanthomorphata</taxon>
        <taxon>Eupercaria</taxon>
        <taxon>Tetraodontiformes</taxon>
        <taxon>Tetradontoidea</taxon>
        <taxon>Tetraodontidae</taxon>
        <taxon>Takifugu</taxon>
    </lineage>
</organism>
<reference evidence="11 12" key="1">
    <citation type="submission" date="2019-04" db="EMBL/GenBank/DDBJ databases">
        <title>The sequence and de novo assembly of Takifugu bimaculatus genome using PacBio and Hi-C technologies.</title>
        <authorList>
            <person name="Xu P."/>
            <person name="Liu B."/>
            <person name="Zhou Z."/>
        </authorList>
    </citation>
    <scope>NUCLEOTIDE SEQUENCE [LARGE SCALE GENOMIC DNA]</scope>
    <source>
        <strain evidence="11">TB-2018</strain>
        <tissue evidence="11">Muscle</tissue>
    </source>
</reference>
<keyword evidence="4" id="KW-0430">Lectin</keyword>
<evidence type="ECO:0000256" key="8">
    <source>
        <dbReference type="SAM" id="Phobius"/>
    </source>
</evidence>
<dbReference type="PANTHER" id="PTHR12223:SF28">
    <property type="entry name" value="LECTIN, MANNOSE BINDING 1 LIKE"/>
    <property type="match status" value="1"/>
</dbReference>
<keyword evidence="2 8" id="KW-0812">Transmembrane</keyword>
<keyword evidence="3 9" id="KW-0732">Signal</keyword>
<dbReference type="Proteomes" id="UP000516260">
    <property type="component" value="Chromosome 21"/>
</dbReference>
<evidence type="ECO:0000256" key="7">
    <source>
        <dbReference type="ARBA" id="ARBA00023157"/>
    </source>
</evidence>
<dbReference type="GO" id="GO:0005537">
    <property type="term" value="F:D-mannose binding"/>
    <property type="evidence" value="ECO:0007669"/>
    <property type="project" value="TreeGrafter"/>
</dbReference>
<evidence type="ECO:0000256" key="9">
    <source>
        <dbReference type="SAM" id="SignalP"/>
    </source>
</evidence>
<dbReference type="InterPro" id="IPR005052">
    <property type="entry name" value="Lectin_leg"/>
</dbReference>
<evidence type="ECO:0000256" key="6">
    <source>
        <dbReference type="ARBA" id="ARBA00023136"/>
    </source>
</evidence>
<sequence>MAVSIARRPAANAAFLLITFLTVLINQHSVADVPAGASTPEEPPHRRFEYKYSFKGPHLSQSDGSVPFWIHTGSAIPSADQVRITPSLRSQRGSIWTKNKVLFEHWEAEVTFRVSGRGRMGADGLAVWFTASQGLEGPVYGAADQWDGFGVFFDSFDNDGKKNNPAIIVVGNNGNLVYDHQNDGTTQALGTCLRDFRNKPYPIRAKITYYKKTLTVMINNGFTPNKDDYEFCTKVENMIIPTEGFFGISAATGGLADDHDVLSFLLFRLTEPGQQLPPAESEIPKEEKDKYQEEFQNFQQELDKKKEEFQKEHPDVQGEPIEDLYESVSDREIRQVFEGQNQIHLEIKQLHRQLAMILDEQRRYVSVVTDEVAKKTAGTTPGQVHTDPYSSFSTPGRCSGLRLFFGLFKMDSATQQQLGSVLATQQEVLKNLDELRNNFHESVKQIGSAQHQGNAGGLGTYETVQHFNDIKEHLHMVKRDVEHLVQRSAQVWTGASRTAAEADEKAADRALCPPQNPAEKALKCPELPPMPSCLSTVHFVIFIVVQSVLFFCYIMYK</sequence>
<keyword evidence="7" id="KW-1015">Disulfide bond</keyword>
<keyword evidence="5 8" id="KW-1133">Transmembrane helix</keyword>
<dbReference type="GO" id="GO:0006888">
    <property type="term" value="P:endoplasmic reticulum to Golgi vesicle-mediated transport"/>
    <property type="evidence" value="ECO:0007669"/>
    <property type="project" value="TreeGrafter"/>
</dbReference>
<protein>
    <recommendedName>
        <fullName evidence="10">L-type lectin-like domain-containing protein</fullName>
    </recommendedName>
</protein>
<evidence type="ECO:0000256" key="4">
    <source>
        <dbReference type="ARBA" id="ARBA00022734"/>
    </source>
</evidence>
<dbReference type="FunFam" id="2.60.120.200:FF:000028">
    <property type="entry name" value="Blast:Protein ERGIC-53"/>
    <property type="match status" value="1"/>
</dbReference>
<dbReference type="SUPFAM" id="SSF49899">
    <property type="entry name" value="Concanavalin A-like lectins/glucanases"/>
    <property type="match status" value="1"/>
</dbReference>
<evidence type="ECO:0000256" key="1">
    <source>
        <dbReference type="ARBA" id="ARBA00004151"/>
    </source>
</evidence>
<feature type="transmembrane region" description="Helical" evidence="8">
    <location>
        <begin position="537"/>
        <end position="556"/>
    </location>
</feature>
<keyword evidence="6 8" id="KW-0472">Membrane</keyword>
<feature type="chain" id="PRO_5021438012" description="L-type lectin-like domain-containing protein" evidence="9">
    <location>
        <begin position="32"/>
        <end position="557"/>
    </location>
</feature>
<dbReference type="InterPro" id="IPR051136">
    <property type="entry name" value="Intracellular_Lectin-GPT"/>
</dbReference>
<evidence type="ECO:0000313" key="12">
    <source>
        <dbReference type="Proteomes" id="UP000516260"/>
    </source>
</evidence>
<dbReference type="AlphaFoldDB" id="A0A4Z2BIZ7"/>
<dbReference type="GO" id="GO:0033116">
    <property type="term" value="C:endoplasmic reticulum-Golgi intermediate compartment membrane"/>
    <property type="evidence" value="ECO:0007669"/>
    <property type="project" value="UniProtKB-SubCell"/>
</dbReference>
<dbReference type="Pfam" id="PF03388">
    <property type="entry name" value="Lectin_leg-like"/>
    <property type="match status" value="1"/>
</dbReference>
<evidence type="ECO:0000313" key="11">
    <source>
        <dbReference type="EMBL" id="TNM92334.1"/>
    </source>
</evidence>
<accession>A0A4Z2BIZ7</accession>
<feature type="domain" description="L-type lectin-like" evidence="10">
    <location>
        <begin position="46"/>
        <end position="269"/>
    </location>
</feature>
<feature type="signal peptide" evidence="9">
    <location>
        <begin position="1"/>
        <end position="31"/>
    </location>
</feature>
<evidence type="ECO:0000259" key="10">
    <source>
        <dbReference type="PROSITE" id="PS51328"/>
    </source>
</evidence>
<dbReference type="PANTHER" id="PTHR12223">
    <property type="entry name" value="VESICULAR MANNOSE-BINDING LECTIN"/>
    <property type="match status" value="1"/>
</dbReference>
<dbReference type="CDD" id="cd06902">
    <property type="entry name" value="lectin_ERGIC-53_ERGL"/>
    <property type="match status" value="1"/>
</dbReference>
<name>A0A4Z2BIZ7_9TELE</name>
<comment type="caution">
    <text evidence="11">The sequence shown here is derived from an EMBL/GenBank/DDBJ whole genome shotgun (WGS) entry which is preliminary data.</text>
</comment>